<feature type="compositionally biased region" description="Polar residues" evidence="1">
    <location>
        <begin position="206"/>
        <end position="215"/>
    </location>
</feature>
<evidence type="ECO:0000313" key="3">
    <source>
        <dbReference type="Proteomes" id="UP001175271"/>
    </source>
</evidence>
<proteinExistence type="predicted"/>
<feature type="compositionally biased region" description="Basic residues" evidence="1">
    <location>
        <begin position="45"/>
        <end position="61"/>
    </location>
</feature>
<dbReference type="AlphaFoldDB" id="A0AA39H5S5"/>
<accession>A0AA39H5S5</accession>
<gene>
    <name evidence="2" type="ORF">QR680_002959</name>
</gene>
<evidence type="ECO:0000256" key="1">
    <source>
        <dbReference type="SAM" id="MobiDB-lite"/>
    </source>
</evidence>
<keyword evidence="3" id="KW-1185">Reference proteome</keyword>
<feature type="region of interest" description="Disordered" evidence="1">
    <location>
        <begin position="192"/>
        <end position="250"/>
    </location>
</feature>
<organism evidence="2 3">
    <name type="scientific">Steinernema hermaphroditum</name>
    <dbReference type="NCBI Taxonomy" id="289476"/>
    <lineage>
        <taxon>Eukaryota</taxon>
        <taxon>Metazoa</taxon>
        <taxon>Ecdysozoa</taxon>
        <taxon>Nematoda</taxon>
        <taxon>Chromadorea</taxon>
        <taxon>Rhabditida</taxon>
        <taxon>Tylenchina</taxon>
        <taxon>Panagrolaimomorpha</taxon>
        <taxon>Strongyloidoidea</taxon>
        <taxon>Steinernematidae</taxon>
        <taxon>Steinernema</taxon>
    </lineage>
</organism>
<sequence>MGGPNDIEEEILDIPMMGTFGPASPEPIGDMPDAPVPLIPTDSIHHRHKRRAVRKAQRRRANSTSPNGVAEAGRPPKTRRARSVNPDGETQTLKRKRRAASSDLSLDGLMFESPDVKRRRPMELRNPSLEGLSLEEPNEEVEVPKSRGRAMSVSTPQKKRKFRRASAVNGDEDVDGIFGQSTSAASDEEMLIDNNPNAMSDVGASSPESQPSTSCPMDESGTDLPGPSHVPGRSSFSTSESANEQKKEMKLVSANHSTWICRNPNVSTSRLMCAQDWESTSLNVTTSCPN</sequence>
<feature type="region of interest" description="Disordered" evidence="1">
    <location>
        <begin position="17"/>
        <end position="167"/>
    </location>
</feature>
<evidence type="ECO:0000313" key="2">
    <source>
        <dbReference type="EMBL" id="KAK0399251.1"/>
    </source>
</evidence>
<comment type="caution">
    <text evidence="2">The sequence shown here is derived from an EMBL/GenBank/DDBJ whole genome shotgun (WGS) entry which is preliminary data.</text>
</comment>
<dbReference type="Proteomes" id="UP001175271">
    <property type="component" value="Unassembled WGS sequence"/>
</dbReference>
<protein>
    <submittedName>
        <fullName evidence="2">Uncharacterized protein</fullName>
    </submittedName>
</protein>
<dbReference type="EMBL" id="JAUCMV010000005">
    <property type="protein sequence ID" value="KAK0399251.1"/>
    <property type="molecule type" value="Genomic_DNA"/>
</dbReference>
<reference evidence="2" key="1">
    <citation type="submission" date="2023-06" db="EMBL/GenBank/DDBJ databases">
        <title>Genomic analysis of the entomopathogenic nematode Steinernema hermaphroditum.</title>
        <authorList>
            <person name="Schwarz E.M."/>
            <person name="Heppert J.K."/>
            <person name="Baniya A."/>
            <person name="Schwartz H.T."/>
            <person name="Tan C.-H."/>
            <person name="Antoshechkin I."/>
            <person name="Sternberg P.W."/>
            <person name="Goodrich-Blair H."/>
            <person name="Dillman A.R."/>
        </authorList>
    </citation>
    <scope>NUCLEOTIDE SEQUENCE</scope>
    <source>
        <strain evidence="2">PS9179</strain>
        <tissue evidence="2">Whole animal</tissue>
    </source>
</reference>
<name>A0AA39H5S5_9BILA</name>